<reference evidence="3 4" key="1">
    <citation type="submission" date="2018-05" db="EMBL/GenBank/DDBJ databases">
        <title>Chitinophaga sp. nov., isolated from rhizosphere soil of Alhagi.</title>
        <authorList>
            <person name="Liu Y."/>
        </authorList>
    </citation>
    <scope>NUCLEOTIDE SEQUENCE [LARGE SCALE GENOMIC DNA]</scope>
    <source>
        <strain evidence="3 4">T22</strain>
    </source>
</reference>
<dbReference type="PANTHER" id="PTHR14859">
    <property type="entry name" value="CALCOFLUOR WHITE HYPERSENSITIVE PROTEIN PRECURSOR"/>
    <property type="match status" value="1"/>
</dbReference>
<keyword evidence="4" id="KW-1185">Reference proteome</keyword>
<organism evidence="3 4">
    <name type="scientific">Chitinophaga alhagiae</name>
    <dbReference type="NCBI Taxonomy" id="2203219"/>
    <lineage>
        <taxon>Bacteria</taxon>
        <taxon>Pseudomonadati</taxon>
        <taxon>Bacteroidota</taxon>
        <taxon>Chitinophagia</taxon>
        <taxon>Chitinophagales</taxon>
        <taxon>Chitinophagaceae</taxon>
        <taxon>Chitinophaga</taxon>
    </lineage>
</organism>
<dbReference type="SUPFAM" id="SSF56219">
    <property type="entry name" value="DNase I-like"/>
    <property type="match status" value="1"/>
</dbReference>
<dbReference type="Proteomes" id="UP000246099">
    <property type="component" value="Chromosome"/>
</dbReference>
<dbReference type="PANTHER" id="PTHR14859:SF1">
    <property type="entry name" value="PGAP2-INTERACTING PROTEIN"/>
    <property type="match status" value="1"/>
</dbReference>
<dbReference type="PROSITE" id="PS51257">
    <property type="entry name" value="PROKAR_LIPOPROTEIN"/>
    <property type="match status" value="1"/>
</dbReference>
<accession>A0ABM6W9R0</accession>
<sequence length="283" mass="30958">MRSDLHMKKLLWSTALLLAMACGKKSGPAPDNPEPPPPAPQVKVMTFNIYGARASSGTPADLAVLAKIINDEKPDLVALQEVDVHTQRTGKDMHQAKDLAALTGMEWFFAKAIDQGGGEYGDAVLSKLPIKSSKRYALPVAPNVSGEFRSVAMIKVNKEGKDFYFASTHLDHLQQEDSRILQAQELKKIVTALDLPVVMGGDFNALPESQTIGILKGFMNLGCLQQCPLTFPSDKPNRTIDYIMTAPTGKFTVTFYNAITGYHAEKKVYSSDHRPVVANIKIN</sequence>
<feature type="domain" description="Endonuclease/exonuclease/phosphatase" evidence="2">
    <location>
        <begin position="45"/>
        <end position="273"/>
    </location>
</feature>
<dbReference type="Pfam" id="PF03372">
    <property type="entry name" value="Exo_endo_phos"/>
    <property type="match status" value="1"/>
</dbReference>
<evidence type="ECO:0000256" key="1">
    <source>
        <dbReference type="SAM" id="SignalP"/>
    </source>
</evidence>
<gene>
    <name evidence="3" type="ORF">DLD77_02555</name>
</gene>
<protein>
    <recommendedName>
        <fullName evidence="2">Endonuclease/exonuclease/phosphatase domain-containing protein</fullName>
    </recommendedName>
</protein>
<dbReference type="Gene3D" id="3.60.10.10">
    <property type="entry name" value="Endonuclease/exonuclease/phosphatase"/>
    <property type="match status" value="1"/>
</dbReference>
<name>A0ABM6W9R0_9BACT</name>
<feature type="signal peptide" evidence="1">
    <location>
        <begin position="1"/>
        <end position="21"/>
    </location>
</feature>
<evidence type="ECO:0000259" key="2">
    <source>
        <dbReference type="Pfam" id="PF03372"/>
    </source>
</evidence>
<keyword evidence="1" id="KW-0732">Signal</keyword>
<dbReference type="EMBL" id="CP029600">
    <property type="protein sequence ID" value="AWO00657.1"/>
    <property type="molecule type" value="Genomic_DNA"/>
</dbReference>
<feature type="chain" id="PRO_5046295805" description="Endonuclease/exonuclease/phosphatase domain-containing protein" evidence="1">
    <location>
        <begin position="22"/>
        <end position="283"/>
    </location>
</feature>
<proteinExistence type="predicted"/>
<dbReference type="InterPro" id="IPR036691">
    <property type="entry name" value="Endo/exonu/phosph_ase_sf"/>
</dbReference>
<dbReference type="InterPro" id="IPR005135">
    <property type="entry name" value="Endo/exonuclease/phosphatase"/>
</dbReference>
<evidence type="ECO:0000313" key="3">
    <source>
        <dbReference type="EMBL" id="AWO00657.1"/>
    </source>
</evidence>
<dbReference type="InterPro" id="IPR051916">
    <property type="entry name" value="GPI-anchor_lipid_remodeler"/>
</dbReference>
<evidence type="ECO:0000313" key="4">
    <source>
        <dbReference type="Proteomes" id="UP000246099"/>
    </source>
</evidence>